<reference evidence="13" key="1">
    <citation type="journal article" date="2013" name="Ind. Biotechnol.">
        <title>Comparative genomics analysis of Trichoderma reesei strains.</title>
        <authorList>
            <person name="Koike H."/>
            <person name="Aerts A."/>
            <person name="LaButti K."/>
            <person name="Grigoriev I.V."/>
            <person name="Baker S.E."/>
        </authorList>
    </citation>
    <scope>NUCLEOTIDE SEQUENCE [LARGE SCALE GENOMIC DNA]</scope>
    <source>
        <strain evidence="13">ATCC 56765 / BCRC 32924 / NRRL 11460 / Rut C-30</strain>
    </source>
</reference>
<dbReference type="GO" id="GO:0051301">
    <property type="term" value="P:cell division"/>
    <property type="evidence" value="ECO:0007669"/>
    <property type="project" value="UniProtKB-KW"/>
</dbReference>
<dbReference type="InterPro" id="IPR018851">
    <property type="entry name" value="Borealin_N"/>
</dbReference>
<keyword evidence="7" id="KW-0539">Nucleus</keyword>
<dbReference type="GO" id="GO:0000775">
    <property type="term" value="C:chromosome, centromeric region"/>
    <property type="evidence" value="ECO:0007669"/>
    <property type="project" value="UniProtKB-SubCell"/>
</dbReference>
<evidence type="ECO:0000313" key="13">
    <source>
        <dbReference type="Proteomes" id="UP000024376"/>
    </source>
</evidence>
<comment type="subcellular location">
    <subcellularLocation>
        <location evidence="2">Chromosome</location>
        <location evidence="2">Centromere</location>
    </subcellularLocation>
    <subcellularLocation>
        <location evidence="1">Nucleus</location>
    </subcellularLocation>
</comment>
<dbReference type="GO" id="GO:0051233">
    <property type="term" value="C:spindle midzone"/>
    <property type="evidence" value="ECO:0007669"/>
    <property type="project" value="TreeGrafter"/>
</dbReference>
<keyword evidence="8" id="KW-0131">Cell cycle</keyword>
<dbReference type="GO" id="GO:0005634">
    <property type="term" value="C:nucleus"/>
    <property type="evidence" value="ECO:0007669"/>
    <property type="project" value="UniProtKB-SubCell"/>
</dbReference>
<dbReference type="AlphaFoldDB" id="A0A024S4U1"/>
<evidence type="ECO:0000256" key="1">
    <source>
        <dbReference type="ARBA" id="ARBA00004123"/>
    </source>
</evidence>
<dbReference type="PANTHER" id="PTHR16040">
    <property type="entry name" value="AUSTRALIN, ISOFORM A-RELATED"/>
    <property type="match status" value="1"/>
</dbReference>
<dbReference type="Pfam" id="PF10444">
    <property type="entry name" value="Nbl1_Borealin_N"/>
    <property type="match status" value="1"/>
</dbReference>
<evidence type="ECO:0000256" key="6">
    <source>
        <dbReference type="ARBA" id="ARBA00022776"/>
    </source>
</evidence>
<organism evidence="12 13">
    <name type="scientific">Hypocrea jecorina (strain ATCC 56765 / BCRC 32924 / NRRL 11460 / Rut C-30)</name>
    <name type="common">Trichoderma reesei</name>
    <dbReference type="NCBI Taxonomy" id="1344414"/>
    <lineage>
        <taxon>Eukaryota</taxon>
        <taxon>Fungi</taxon>
        <taxon>Dikarya</taxon>
        <taxon>Ascomycota</taxon>
        <taxon>Pezizomycotina</taxon>
        <taxon>Sordariomycetes</taxon>
        <taxon>Hypocreomycetidae</taxon>
        <taxon>Hypocreales</taxon>
        <taxon>Hypocreaceae</taxon>
        <taxon>Trichoderma</taxon>
    </lineage>
</organism>
<gene>
    <name evidence="12" type="ORF">M419DRAFT_112637</name>
</gene>
<comment type="similarity">
    <text evidence="3">Belongs to the borealin family.</text>
</comment>
<feature type="compositionally biased region" description="Basic and acidic residues" evidence="10">
    <location>
        <begin position="158"/>
        <end position="172"/>
    </location>
</feature>
<dbReference type="OrthoDB" id="2392550at2759"/>
<sequence length="360" mass="38455">MAPTRPRKQASAESGSSLEKRATSSGSDAPSTPKRSPIQKKPTGITLQQKQALIENLRLEITERARRLRAQYHLQAQGLRSRIEIRLNRIPTALRKATMGDLLLKYAEQAQAQRAPSRPLPLPVKDLPLLPSPQKPIHQTTRAPQVGRAQKRLSNEINVDKENELQKGERPSKRARGGADAGLVRPALVLSPTSSNSRLTNFNRATSPTKSYLYKSSSPLKTTIPRPATASSLSDKAAEARTRGVRKVTTTSNSSSSSGGATVAAAARTKRTTTVAPKGPRGKTAAARTTRRTSETAESSDGSANAMPRKAAGKGSGAITRKPVMSSPRKPVAAGVVKSTTKAASAVSTTTTRRTLRKRG</sequence>
<dbReference type="EMBL" id="KI911152">
    <property type="protein sequence ID" value="ETS00334.1"/>
    <property type="molecule type" value="Genomic_DNA"/>
</dbReference>
<feature type="region of interest" description="Disordered" evidence="10">
    <location>
        <begin position="209"/>
        <end position="360"/>
    </location>
</feature>
<name>A0A024S4U1_HYPJR</name>
<evidence type="ECO:0000256" key="3">
    <source>
        <dbReference type="ARBA" id="ARBA00009914"/>
    </source>
</evidence>
<keyword evidence="6" id="KW-0498">Mitosis</keyword>
<keyword evidence="9" id="KW-0137">Centromere</keyword>
<feature type="domain" description="Borealin N-terminal" evidence="11">
    <location>
        <begin position="49"/>
        <end position="103"/>
    </location>
</feature>
<evidence type="ECO:0000256" key="7">
    <source>
        <dbReference type="ARBA" id="ARBA00023242"/>
    </source>
</evidence>
<feature type="compositionally biased region" description="Low complexity" evidence="10">
    <location>
        <begin position="209"/>
        <end position="222"/>
    </location>
</feature>
<evidence type="ECO:0000256" key="8">
    <source>
        <dbReference type="ARBA" id="ARBA00023306"/>
    </source>
</evidence>
<feature type="region of interest" description="Disordered" evidence="10">
    <location>
        <begin position="1"/>
        <end position="46"/>
    </location>
</feature>
<keyword evidence="5" id="KW-0132">Cell division</keyword>
<evidence type="ECO:0000256" key="4">
    <source>
        <dbReference type="ARBA" id="ARBA00022454"/>
    </source>
</evidence>
<evidence type="ECO:0000256" key="5">
    <source>
        <dbReference type="ARBA" id="ARBA00022618"/>
    </source>
</evidence>
<protein>
    <recommendedName>
        <fullName evidence="11">Borealin N-terminal domain-containing protein</fullName>
    </recommendedName>
</protein>
<dbReference type="KEGG" id="trr:M419DRAFT_112637"/>
<feature type="region of interest" description="Disordered" evidence="10">
    <location>
        <begin position="132"/>
        <end position="181"/>
    </location>
</feature>
<dbReference type="GO" id="GO:0032133">
    <property type="term" value="C:chromosome passenger complex"/>
    <property type="evidence" value="ECO:0007669"/>
    <property type="project" value="TreeGrafter"/>
</dbReference>
<accession>A0A024S4U1</accession>
<dbReference type="InterPro" id="IPR018867">
    <property type="entry name" value="Cell_div_borealin"/>
</dbReference>
<dbReference type="Proteomes" id="UP000024376">
    <property type="component" value="Unassembled WGS sequence"/>
</dbReference>
<feature type="compositionally biased region" description="Low complexity" evidence="10">
    <location>
        <begin position="247"/>
        <end position="276"/>
    </location>
</feature>
<evidence type="ECO:0000256" key="10">
    <source>
        <dbReference type="SAM" id="MobiDB-lite"/>
    </source>
</evidence>
<evidence type="ECO:0000256" key="2">
    <source>
        <dbReference type="ARBA" id="ARBA00004584"/>
    </source>
</evidence>
<proteinExistence type="inferred from homology"/>
<feature type="compositionally biased region" description="Low complexity" evidence="10">
    <location>
        <begin position="336"/>
        <end position="353"/>
    </location>
</feature>
<keyword evidence="4" id="KW-0158">Chromosome</keyword>
<dbReference type="PANTHER" id="PTHR16040:SF7">
    <property type="entry name" value="AUSTRALIN, ISOFORM A-RELATED"/>
    <property type="match status" value="1"/>
</dbReference>
<evidence type="ECO:0000259" key="11">
    <source>
        <dbReference type="Pfam" id="PF10444"/>
    </source>
</evidence>
<dbReference type="GO" id="GO:0000070">
    <property type="term" value="P:mitotic sister chromatid segregation"/>
    <property type="evidence" value="ECO:0007669"/>
    <property type="project" value="TreeGrafter"/>
</dbReference>
<dbReference type="HOGENOM" id="CLU_038589_1_0_1"/>
<feature type="compositionally biased region" description="Polar residues" evidence="10">
    <location>
        <begin position="11"/>
        <end position="34"/>
    </location>
</feature>
<evidence type="ECO:0000313" key="12">
    <source>
        <dbReference type="EMBL" id="ETS00334.1"/>
    </source>
</evidence>
<evidence type="ECO:0000256" key="9">
    <source>
        <dbReference type="ARBA" id="ARBA00023328"/>
    </source>
</evidence>